<dbReference type="RefSeq" id="WP_154477943.1">
    <property type="nucleotide sequence ID" value="NZ_VULY01000018.1"/>
</dbReference>
<keyword evidence="9 13" id="KW-1133">Transmembrane helix</keyword>
<dbReference type="CDD" id="cd00082">
    <property type="entry name" value="HisKA"/>
    <property type="match status" value="1"/>
</dbReference>
<protein>
    <recommendedName>
        <fullName evidence="3">histidine kinase</fullName>
        <ecNumber evidence="3">2.7.13.3</ecNumber>
    </recommendedName>
</protein>
<evidence type="ECO:0000256" key="4">
    <source>
        <dbReference type="ARBA" id="ARBA00022475"/>
    </source>
</evidence>
<dbReference type="InterPro" id="IPR004358">
    <property type="entry name" value="Sig_transdc_His_kin-like_C"/>
</dbReference>
<keyword evidence="5" id="KW-0597">Phosphoprotein</keyword>
<keyword evidence="8 15" id="KW-0418">Kinase</keyword>
<dbReference type="InterPro" id="IPR003661">
    <property type="entry name" value="HisK_dim/P_dom"/>
</dbReference>
<dbReference type="SMART" id="SM00387">
    <property type="entry name" value="HATPase_c"/>
    <property type="match status" value="1"/>
</dbReference>
<comment type="subcellular location">
    <subcellularLocation>
        <location evidence="2">Cell membrane</location>
        <topology evidence="2">Multi-pass membrane protein</topology>
    </subcellularLocation>
</comment>
<feature type="transmembrane region" description="Helical" evidence="13">
    <location>
        <begin position="12"/>
        <end position="32"/>
    </location>
</feature>
<evidence type="ECO:0000259" key="14">
    <source>
        <dbReference type="PROSITE" id="PS50109"/>
    </source>
</evidence>
<evidence type="ECO:0000256" key="9">
    <source>
        <dbReference type="ARBA" id="ARBA00022989"/>
    </source>
</evidence>
<feature type="coiled-coil region" evidence="12">
    <location>
        <begin position="103"/>
        <end position="130"/>
    </location>
</feature>
<dbReference type="PRINTS" id="PR00344">
    <property type="entry name" value="BCTRLSENSOR"/>
</dbReference>
<evidence type="ECO:0000256" key="3">
    <source>
        <dbReference type="ARBA" id="ARBA00012438"/>
    </source>
</evidence>
<dbReference type="GO" id="GO:0016036">
    <property type="term" value="P:cellular response to phosphate starvation"/>
    <property type="evidence" value="ECO:0007669"/>
    <property type="project" value="TreeGrafter"/>
</dbReference>
<dbReference type="EMBL" id="VULY01000018">
    <property type="protein sequence ID" value="MSR94343.1"/>
    <property type="molecule type" value="Genomic_DNA"/>
</dbReference>
<dbReference type="PROSITE" id="PS50109">
    <property type="entry name" value="HIS_KIN"/>
    <property type="match status" value="1"/>
</dbReference>
<evidence type="ECO:0000313" key="15">
    <source>
        <dbReference type="EMBL" id="MSR94343.1"/>
    </source>
</evidence>
<feature type="domain" description="Histidine kinase" evidence="14">
    <location>
        <begin position="126"/>
        <end position="340"/>
    </location>
</feature>
<dbReference type="GO" id="GO:0000155">
    <property type="term" value="F:phosphorelay sensor kinase activity"/>
    <property type="evidence" value="ECO:0007669"/>
    <property type="project" value="InterPro"/>
</dbReference>
<reference evidence="15 16" key="1">
    <citation type="submission" date="2019-08" db="EMBL/GenBank/DDBJ databases">
        <title>In-depth cultivation of the pig gut microbiome towards novel bacterial diversity and tailored functional studies.</title>
        <authorList>
            <person name="Wylensek D."/>
            <person name="Hitch T.C.A."/>
            <person name="Clavel T."/>
        </authorList>
    </citation>
    <scope>NUCLEOTIDE SEQUENCE [LARGE SCALE GENOMIC DNA]</scope>
    <source>
        <strain evidence="15 16">68-1-5</strain>
    </source>
</reference>
<dbReference type="PANTHER" id="PTHR45453">
    <property type="entry name" value="PHOSPHATE REGULON SENSOR PROTEIN PHOR"/>
    <property type="match status" value="1"/>
</dbReference>
<comment type="caution">
    <text evidence="15">The sequence shown here is derived from an EMBL/GenBank/DDBJ whole genome shotgun (WGS) entry which is preliminary data.</text>
</comment>
<organism evidence="15 16">
    <name type="scientific">Suipraeoptans intestinalis</name>
    <dbReference type="NCBI Taxonomy" id="2606628"/>
    <lineage>
        <taxon>Bacteria</taxon>
        <taxon>Bacillati</taxon>
        <taxon>Bacillota</taxon>
        <taxon>Clostridia</taxon>
        <taxon>Lachnospirales</taxon>
        <taxon>Lachnospiraceae</taxon>
        <taxon>Suipraeoptans</taxon>
    </lineage>
</organism>
<dbReference type="Gene3D" id="3.30.565.10">
    <property type="entry name" value="Histidine kinase-like ATPase, C-terminal domain"/>
    <property type="match status" value="1"/>
</dbReference>
<feature type="transmembrane region" description="Helical" evidence="13">
    <location>
        <begin position="38"/>
        <end position="58"/>
    </location>
</feature>
<keyword evidence="11 13" id="KW-0472">Membrane</keyword>
<gene>
    <name evidence="15" type="ORF">FYJ34_08750</name>
</gene>
<evidence type="ECO:0000256" key="13">
    <source>
        <dbReference type="SAM" id="Phobius"/>
    </source>
</evidence>
<dbReference type="Proteomes" id="UP000434409">
    <property type="component" value="Unassembled WGS sequence"/>
</dbReference>
<evidence type="ECO:0000256" key="8">
    <source>
        <dbReference type="ARBA" id="ARBA00022777"/>
    </source>
</evidence>
<keyword evidence="10" id="KW-0902">Two-component regulatory system</keyword>
<dbReference type="SUPFAM" id="SSF55874">
    <property type="entry name" value="ATPase domain of HSP90 chaperone/DNA topoisomerase II/histidine kinase"/>
    <property type="match status" value="1"/>
</dbReference>
<dbReference type="Gene3D" id="1.10.287.130">
    <property type="match status" value="1"/>
</dbReference>
<dbReference type="EC" id="2.7.13.3" evidence="3"/>
<dbReference type="SUPFAM" id="SSF47384">
    <property type="entry name" value="Homodimeric domain of signal transducing histidine kinase"/>
    <property type="match status" value="1"/>
</dbReference>
<evidence type="ECO:0000256" key="11">
    <source>
        <dbReference type="ARBA" id="ARBA00023136"/>
    </source>
</evidence>
<evidence type="ECO:0000256" key="2">
    <source>
        <dbReference type="ARBA" id="ARBA00004651"/>
    </source>
</evidence>
<dbReference type="GO" id="GO:0005886">
    <property type="term" value="C:plasma membrane"/>
    <property type="evidence" value="ECO:0007669"/>
    <property type="project" value="UniProtKB-SubCell"/>
</dbReference>
<name>A0A6N7USX3_9FIRM</name>
<sequence length="344" mass="40194">MTWKDFLGDRILLLVLNLAGMAILAGFLYVTGYYENNILLILVTWLGILTGYLIVGFVRRRNHFRKLENILEQLDQRFLLGELMPDTFSAEDRLYKGLIKRSNKSVIEQLRRAEEERRDYKEYIESWVHEIKAPLTSIALICENRRKSGEDGRGREKEDFRAIDLESQRVENYVEMALYFARSKQVYKDYFIRKIHLEPVVVDVVTRNRLLCIQNQVRVEVDCKEEVYSDDKWIGFIIHQLLLNSIKYKKENAQVSIYTRKIPSGCVLAVKDNGIGILKEELPRIFEKGFTGSNGRNNRYSTGMGLYLCGKLCEKLGIQIRAESEYGQGTTIYLEFPISRYIQR</sequence>
<dbReference type="InterPro" id="IPR036890">
    <property type="entry name" value="HATPase_C_sf"/>
</dbReference>
<evidence type="ECO:0000256" key="10">
    <source>
        <dbReference type="ARBA" id="ARBA00023012"/>
    </source>
</evidence>
<keyword evidence="7 13" id="KW-0812">Transmembrane</keyword>
<keyword evidence="4" id="KW-1003">Cell membrane</keyword>
<dbReference type="InterPro" id="IPR036097">
    <property type="entry name" value="HisK_dim/P_sf"/>
</dbReference>
<evidence type="ECO:0000256" key="5">
    <source>
        <dbReference type="ARBA" id="ARBA00022553"/>
    </source>
</evidence>
<evidence type="ECO:0000256" key="12">
    <source>
        <dbReference type="SAM" id="Coils"/>
    </source>
</evidence>
<dbReference type="InterPro" id="IPR003594">
    <property type="entry name" value="HATPase_dom"/>
</dbReference>
<dbReference type="InterPro" id="IPR050351">
    <property type="entry name" value="BphY/WalK/GraS-like"/>
</dbReference>
<evidence type="ECO:0000256" key="1">
    <source>
        <dbReference type="ARBA" id="ARBA00000085"/>
    </source>
</evidence>
<proteinExistence type="predicted"/>
<dbReference type="InterPro" id="IPR005467">
    <property type="entry name" value="His_kinase_dom"/>
</dbReference>
<dbReference type="PANTHER" id="PTHR45453:SF2">
    <property type="entry name" value="HISTIDINE KINASE"/>
    <property type="match status" value="1"/>
</dbReference>
<dbReference type="GO" id="GO:0004721">
    <property type="term" value="F:phosphoprotein phosphatase activity"/>
    <property type="evidence" value="ECO:0007669"/>
    <property type="project" value="TreeGrafter"/>
</dbReference>
<comment type="catalytic activity">
    <reaction evidence="1">
        <text>ATP + protein L-histidine = ADP + protein N-phospho-L-histidine.</text>
        <dbReference type="EC" id="2.7.13.3"/>
    </reaction>
</comment>
<dbReference type="AlphaFoldDB" id="A0A6N7USX3"/>
<dbReference type="Pfam" id="PF02518">
    <property type="entry name" value="HATPase_c"/>
    <property type="match status" value="1"/>
</dbReference>
<keyword evidence="16" id="KW-1185">Reference proteome</keyword>
<evidence type="ECO:0000313" key="16">
    <source>
        <dbReference type="Proteomes" id="UP000434409"/>
    </source>
</evidence>
<accession>A0A6N7USX3</accession>
<evidence type="ECO:0000256" key="7">
    <source>
        <dbReference type="ARBA" id="ARBA00022692"/>
    </source>
</evidence>
<evidence type="ECO:0000256" key="6">
    <source>
        <dbReference type="ARBA" id="ARBA00022679"/>
    </source>
</evidence>
<keyword evidence="12" id="KW-0175">Coiled coil</keyword>
<keyword evidence="6" id="KW-0808">Transferase</keyword>